<dbReference type="AlphaFoldDB" id="A0A383VG91"/>
<keyword evidence="2" id="KW-1185">Reference proteome</keyword>
<sequence length="312" mass="34645">MAGGKTEVERDSTAQAILAAAERFCNEKNGVSLTQKRLLYEFLAYPGPNGKTLSGLFAEGAAVNPKATADLVYVSRRWFGLHIIKHYYVMRQYKDASGVVLGFLKFMKAEGTLPAAISKDLDTAIQIGEQGIVQLPSILRIMKQPCARNEAYSRVYPLRPFPLCTVPAAAEVKDSSSRHWPADAEQVYHSWLGFVSERCRVEPEELEAMVQAVPKRATILGKMDGRWEIKAVNPDHSVVFKQYGGDACYSVPFSAKRAADILPGMVMIVTLVTLSNGDMFATDWGYVWPTYYAPVMDHAYDFGPNKNVTLVY</sequence>
<accession>A0A383VG91</accession>
<dbReference type="EMBL" id="FNXT01000337">
    <property type="protein sequence ID" value="SZX63684.1"/>
    <property type="molecule type" value="Genomic_DNA"/>
</dbReference>
<dbReference type="Proteomes" id="UP000256970">
    <property type="component" value="Unassembled WGS sequence"/>
</dbReference>
<organism evidence="1 2">
    <name type="scientific">Tetradesmus obliquus</name>
    <name type="common">Green alga</name>
    <name type="synonym">Acutodesmus obliquus</name>
    <dbReference type="NCBI Taxonomy" id="3088"/>
    <lineage>
        <taxon>Eukaryota</taxon>
        <taxon>Viridiplantae</taxon>
        <taxon>Chlorophyta</taxon>
        <taxon>core chlorophytes</taxon>
        <taxon>Chlorophyceae</taxon>
        <taxon>CS clade</taxon>
        <taxon>Sphaeropleales</taxon>
        <taxon>Scenedesmaceae</taxon>
        <taxon>Tetradesmus</taxon>
    </lineage>
</organism>
<name>A0A383VG91_TETOB</name>
<proteinExistence type="predicted"/>
<gene>
    <name evidence="1" type="ORF">BQ4739_LOCUS4236</name>
</gene>
<reference evidence="1 2" key="1">
    <citation type="submission" date="2016-10" db="EMBL/GenBank/DDBJ databases">
        <authorList>
            <person name="Cai Z."/>
        </authorList>
    </citation>
    <scope>NUCLEOTIDE SEQUENCE [LARGE SCALE GENOMIC DNA]</scope>
</reference>
<evidence type="ECO:0000313" key="2">
    <source>
        <dbReference type="Proteomes" id="UP000256970"/>
    </source>
</evidence>
<protein>
    <submittedName>
        <fullName evidence="1">Uncharacterized protein</fullName>
    </submittedName>
</protein>
<evidence type="ECO:0000313" key="1">
    <source>
        <dbReference type="EMBL" id="SZX63684.1"/>
    </source>
</evidence>